<sequence length="162" mass="17420">MQSRDLLIIIAVAVIASVATASLFSIATKTTVTETVTNTATVYTPVTIWMTTTLSTTTTVYIPVDSCSENLQITYAYATVVQGGWRIELKVENKGTSTAIIDTIFVNGVPYTGVNLPISLEAGKNTIITITLQQGQFNSGQQVEIKLHTASGKEYPKMVTLP</sequence>
<dbReference type="Proteomes" id="UP000593766">
    <property type="component" value="Chromosome"/>
</dbReference>
<accession>A0A7M1UQW6</accession>
<name>A0A7M1UQW6_9CREN</name>
<protein>
    <submittedName>
        <fullName evidence="1">DUF4352 domain-containing protein</fullName>
    </submittedName>
</protein>
<dbReference type="RefSeq" id="WP_193436437.1">
    <property type="nucleotide sequence ID" value="NZ_CP063144.1"/>
</dbReference>
<dbReference type="KEGG" id="tcs:IMZ38_01520"/>
<evidence type="ECO:0000313" key="2">
    <source>
        <dbReference type="Proteomes" id="UP000593766"/>
    </source>
</evidence>
<dbReference type="AlphaFoldDB" id="A0A7M1UQW6"/>
<organism evidence="1 2">
    <name type="scientific">Thermosphaera chiliense</name>
    <dbReference type="NCBI Taxonomy" id="3402707"/>
    <lineage>
        <taxon>Archaea</taxon>
        <taxon>Thermoproteota</taxon>
        <taxon>Thermoprotei</taxon>
        <taxon>Desulfurococcales</taxon>
        <taxon>Desulfurococcaceae</taxon>
        <taxon>Thermosphaera</taxon>
    </lineage>
</organism>
<dbReference type="GeneID" id="59454056"/>
<dbReference type="OrthoDB" id="31564at2157"/>
<proteinExistence type="predicted"/>
<reference evidence="1 2" key="1">
    <citation type="submission" date="2020-10" db="EMBL/GenBank/DDBJ databases">
        <title>Complete genome sequence of Thermosphaera aggregans strain 3507.</title>
        <authorList>
            <person name="Zayulina K.S."/>
            <person name="Elcheninov A.G."/>
            <person name="Toshchakov S.V."/>
            <person name="Kublanov I.V."/>
            <person name="Kochetkova T.V."/>
        </authorList>
    </citation>
    <scope>NUCLEOTIDE SEQUENCE [LARGE SCALE GENOMIC DNA]</scope>
    <source>
        <strain evidence="1 2">3507</strain>
    </source>
</reference>
<gene>
    <name evidence="1" type="ORF">IMZ38_01520</name>
</gene>
<dbReference type="EMBL" id="CP063144">
    <property type="protein sequence ID" value="QOR94640.1"/>
    <property type="molecule type" value="Genomic_DNA"/>
</dbReference>
<keyword evidence="2" id="KW-1185">Reference proteome</keyword>
<evidence type="ECO:0000313" key="1">
    <source>
        <dbReference type="EMBL" id="QOR94640.1"/>
    </source>
</evidence>